<feature type="domain" description="DUF427" evidence="1">
    <location>
        <begin position="135"/>
        <end position="228"/>
    </location>
</feature>
<evidence type="ECO:0000259" key="1">
    <source>
        <dbReference type="Pfam" id="PF04248"/>
    </source>
</evidence>
<dbReference type="Proteomes" id="UP001385951">
    <property type="component" value="Unassembled WGS sequence"/>
</dbReference>
<reference evidence="2 3" key="1">
    <citation type="submission" date="2022-09" db="EMBL/GenBank/DDBJ databases">
        <authorList>
            <person name="Palmer J.M."/>
        </authorList>
    </citation>
    <scope>NUCLEOTIDE SEQUENCE [LARGE SCALE GENOMIC DNA]</scope>
    <source>
        <strain evidence="2 3">DSM 7382</strain>
    </source>
</reference>
<evidence type="ECO:0000313" key="2">
    <source>
        <dbReference type="EMBL" id="KAK7690779.1"/>
    </source>
</evidence>
<dbReference type="EMBL" id="JASBNA010000006">
    <property type="protein sequence ID" value="KAK7690779.1"/>
    <property type="molecule type" value="Genomic_DNA"/>
</dbReference>
<protein>
    <recommendedName>
        <fullName evidence="1">DUF427 domain-containing protein</fullName>
    </recommendedName>
</protein>
<dbReference type="Gene3D" id="2.170.150.40">
    <property type="entry name" value="Domain of unknown function (DUF427)"/>
    <property type="match status" value="2"/>
</dbReference>
<dbReference type="PANTHER" id="PTHR34310:SF9">
    <property type="entry name" value="BLR5716 PROTEIN"/>
    <property type="match status" value="1"/>
</dbReference>
<sequence length="246" mass="28244">MASETRLPQLPKNYTEPSPKRIRVLFAGQYIVDTTQAKLVWFKPYYPYYCFPASDLSSDILEESFSNDDCIVYNIVIENRRAESAVTKYLTGDLEGLVNIEFGAADAWFEEDEQIFVHPKDPYKRVDVLQSSRHIRITLSGIELASTHRPKLLFETSLPVRTYIPKTDCHLDLLVPSQTTTQCPYKGVANYYNVKLPDGSVFEDVVWWYRTPLAEVVDVKGLVAFYDEKVDVWVDGVKQEKPKSRG</sequence>
<proteinExistence type="predicted"/>
<evidence type="ECO:0000313" key="3">
    <source>
        <dbReference type="Proteomes" id="UP001385951"/>
    </source>
</evidence>
<keyword evidence="3" id="KW-1185">Reference proteome</keyword>
<dbReference type="Pfam" id="PF04248">
    <property type="entry name" value="NTP_transf_9"/>
    <property type="match status" value="2"/>
</dbReference>
<dbReference type="InterPro" id="IPR007361">
    <property type="entry name" value="DUF427"/>
</dbReference>
<feature type="domain" description="DUF427" evidence="1">
    <location>
        <begin position="22"/>
        <end position="89"/>
    </location>
</feature>
<dbReference type="PANTHER" id="PTHR34310">
    <property type="entry name" value="DUF427 DOMAIN PROTEIN (AFU_ORTHOLOGUE AFUA_3G02220)"/>
    <property type="match status" value="1"/>
</dbReference>
<gene>
    <name evidence="2" type="ORF">QCA50_005879</name>
</gene>
<accession>A0AAW0GGC3</accession>
<comment type="caution">
    <text evidence="2">The sequence shown here is derived from an EMBL/GenBank/DDBJ whole genome shotgun (WGS) entry which is preliminary data.</text>
</comment>
<dbReference type="InterPro" id="IPR038694">
    <property type="entry name" value="DUF427_sf"/>
</dbReference>
<organism evidence="2 3">
    <name type="scientific">Cerrena zonata</name>
    <dbReference type="NCBI Taxonomy" id="2478898"/>
    <lineage>
        <taxon>Eukaryota</taxon>
        <taxon>Fungi</taxon>
        <taxon>Dikarya</taxon>
        <taxon>Basidiomycota</taxon>
        <taxon>Agaricomycotina</taxon>
        <taxon>Agaricomycetes</taxon>
        <taxon>Polyporales</taxon>
        <taxon>Cerrenaceae</taxon>
        <taxon>Cerrena</taxon>
    </lineage>
</organism>
<name>A0AAW0GGC3_9APHY</name>
<dbReference type="AlphaFoldDB" id="A0AAW0GGC3"/>